<dbReference type="OrthoDB" id="191139at2759"/>
<dbReference type="GO" id="GO:0016491">
    <property type="term" value="F:oxidoreductase activity"/>
    <property type="evidence" value="ECO:0007669"/>
    <property type="project" value="UniProtKB-KW"/>
</dbReference>
<name>A0A9P4JUK4_9PLEO</name>
<comment type="caution">
    <text evidence="4">The sequence shown here is derived from an EMBL/GenBank/DDBJ whole genome shotgun (WGS) entry which is preliminary data.</text>
</comment>
<dbReference type="InterPro" id="IPR002347">
    <property type="entry name" value="SDR_fam"/>
</dbReference>
<sequence length="318" mass="34779">MSTFNQLFPPAPTFTERNIADLSGKVYIITGAASGIGLELAKILYSKNATVYIAARSLKRAKGGIDTIKNAVKQSRGNLEPMVFDLGDLKSIKPAVQQFQGRESRLDVLFLNAGVMTPPANSKTVDGYDLELGTNCLGSFLLTRLLEPTLKQTVAMSDTLPNSVRVVWVASLLNLGTPQGGVKFDNTGNPVQLKAMDNYMQSKAGVYFLSHELAQRSGDGVVHVCLNPGLMKTELQRHGPPPMRLIMGAVFKGPKFGAYTELYAGLNSEVQNGNYYIPWGRRGFAPDHLEKACKASGKGESTSMRFYGWCEREVQKFM</sequence>
<dbReference type="PRINTS" id="PR00081">
    <property type="entry name" value="GDHRDH"/>
</dbReference>
<keyword evidence="3" id="KW-0560">Oxidoreductase</keyword>
<proteinExistence type="inferred from homology"/>
<dbReference type="InterPro" id="IPR036291">
    <property type="entry name" value="NAD(P)-bd_dom_sf"/>
</dbReference>
<organism evidence="4 5">
    <name type="scientific">Delitschia confertaspora ATCC 74209</name>
    <dbReference type="NCBI Taxonomy" id="1513339"/>
    <lineage>
        <taxon>Eukaryota</taxon>
        <taxon>Fungi</taxon>
        <taxon>Dikarya</taxon>
        <taxon>Ascomycota</taxon>
        <taxon>Pezizomycotina</taxon>
        <taxon>Dothideomycetes</taxon>
        <taxon>Pleosporomycetidae</taxon>
        <taxon>Pleosporales</taxon>
        <taxon>Delitschiaceae</taxon>
        <taxon>Delitschia</taxon>
    </lineage>
</organism>
<keyword evidence="5" id="KW-1185">Reference proteome</keyword>
<evidence type="ECO:0000313" key="5">
    <source>
        <dbReference type="Proteomes" id="UP000799536"/>
    </source>
</evidence>
<comment type="similarity">
    <text evidence="1">Belongs to the short-chain dehydrogenases/reductases (SDR) family.</text>
</comment>
<dbReference type="Pfam" id="PF00106">
    <property type="entry name" value="adh_short"/>
    <property type="match status" value="1"/>
</dbReference>
<accession>A0A9P4JUK4</accession>
<dbReference type="PANTHER" id="PTHR24320:SF236">
    <property type="entry name" value="SHORT-CHAIN DEHYDROGENASE-RELATED"/>
    <property type="match status" value="1"/>
</dbReference>
<dbReference type="EMBL" id="ML993855">
    <property type="protein sequence ID" value="KAF2205450.1"/>
    <property type="molecule type" value="Genomic_DNA"/>
</dbReference>
<dbReference type="Gene3D" id="3.40.50.720">
    <property type="entry name" value="NAD(P)-binding Rossmann-like Domain"/>
    <property type="match status" value="1"/>
</dbReference>
<keyword evidence="2" id="KW-0521">NADP</keyword>
<dbReference type="SUPFAM" id="SSF51735">
    <property type="entry name" value="NAD(P)-binding Rossmann-fold domains"/>
    <property type="match status" value="1"/>
</dbReference>
<gene>
    <name evidence="4" type="ORF">GQ43DRAFT_436976</name>
</gene>
<dbReference type="Proteomes" id="UP000799536">
    <property type="component" value="Unassembled WGS sequence"/>
</dbReference>
<evidence type="ECO:0000313" key="4">
    <source>
        <dbReference type="EMBL" id="KAF2205450.1"/>
    </source>
</evidence>
<evidence type="ECO:0000256" key="2">
    <source>
        <dbReference type="ARBA" id="ARBA00022857"/>
    </source>
</evidence>
<evidence type="ECO:0000256" key="1">
    <source>
        <dbReference type="ARBA" id="ARBA00006484"/>
    </source>
</evidence>
<dbReference type="PANTHER" id="PTHR24320">
    <property type="entry name" value="RETINOL DEHYDROGENASE"/>
    <property type="match status" value="1"/>
</dbReference>
<reference evidence="4" key="1">
    <citation type="journal article" date="2020" name="Stud. Mycol.">
        <title>101 Dothideomycetes genomes: a test case for predicting lifestyles and emergence of pathogens.</title>
        <authorList>
            <person name="Haridas S."/>
            <person name="Albert R."/>
            <person name="Binder M."/>
            <person name="Bloem J."/>
            <person name="Labutti K."/>
            <person name="Salamov A."/>
            <person name="Andreopoulos B."/>
            <person name="Baker S."/>
            <person name="Barry K."/>
            <person name="Bills G."/>
            <person name="Bluhm B."/>
            <person name="Cannon C."/>
            <person name="Castanera R."/>
            <person name="Culley D."/>
            <person name="Daum C."/>
            <person name="Ezra D."/>
            <person name="Gonzalez J."/>
            <person name="Henrissat B."/>
            <person name="Kuo A."/>
            <person name="Liang C."/>
            <person name="Lipzen A."/>
            <person name="Lutzoni F."/>
            <person name="Magnuson J."/>
            <person name="Mondo S."/>
            <person name="Nolan M."/>
            <person name="Ohm R."/>
            <person name="Pangilinan J."/>
            <person name="Park H.-J."/>
            <person name="Ramirez L."/>
            <person name="Alfaro M."/>
            <person name="Sun H."/>
            <person name="Tritt A."/>
            <person name="Yoshinaga Y."/>
            <person name="Zwiers L.-H."/>
            <person name="Turgeon B."/>
            <person name="Goodwin S."/>
            <person name="Spatafora J."/>
            <person name="Crous P."/>
            <person name="Grigoriev I."/>
        </authorList>
    </citation>
    <scope>NUCLEOTIDE SEQUENCE</scope>
    <source>
        <strain evidence="4">ATCC 74209</strain>
    </source>
</reference>
<protein>
    <submittedName>
        <fullName evidence="4">NAD(P)-binding protein</fullName>
    </submittedName>
</protein>
<evidence type="ECO:0000256" key="3">
    <source>
        <dbReference type="ARBA" id="ARBA00023002"/>
    </source>
</evidence>
<dbReference type="AlphaFoldDB" id="A0A9P4JUK4"/>